<comment type="caution">
    <text evidence="1">The sequence shown here is derived from an EMBL/GenBank/DDBJ whole genome shotgun (WGS) entry which is preliminary data.</text>
</comment>
<protein>
    <submittedName>
        <fullName evidence="1">Uncharacterized protein</fullName>
    </submittedName>
</protein>
<name>A0ABR0ARL9_9CRUS</name>
<proteinExistence type="predicted"/>
<accession>A0ABR0ARL9</accession>
<evidence type="ECO:0000313" key="1">
    <source>
        <dbReference type="EMBL" id="KAK4027746.1"/>
    </source>
</evidence>
<dbReference type="EMBL" id="JAOYFB010000038">
    <property type="protein sequence ID" value="KAK4027746.1"/>
    <property type="molecule type" value="Genomic_DNA"/>
</dbReference>
<gene>
    <name evidence="1" type="ORF">OUZ56_016793</name>
</gene>
<organism evidence="1 2">
    <name type="scientific">Daphnia magna</name>
    <dbReference type="NCBI Taxonomy" id="35525"/>
    <lineage>
        <taxon>Eukaryota</taxon>
        <taxon>Metazoa</taxon>
        <taxon>Ecdysozoa</taxon>
        <taxon>Arthropoda</taxon>
        <taxon>Crustacea</taxon>
        <taxon>Branchiopoda</taxon>
        <taxon>Diplostraca</taxon>
        <taxon>Cladocera</taxon>
        <taxon>Anomopoda</taxon>
        <taxon>Daphniidae</taxon>
        <taxon>Daphnia</taxon>
    </lineage>
</organism>
<sequence length="135" mass="14736">MSNLGERAGLFGTKVRYVSQCSVVSGSERIAISSPANHYYSVRPVMRPSGYTTAAPSGRISGPALYRFLGGSNLVPMISYRSKHAARTETMEKKYVLNLNYPNPRVANSGQYTAADDVLNLLDLGLKLLANIDMF</sequence>
<keyword evidence="2" id="KW-1185">Reference proteome</keyword>
<evidence type="ECO:0000313" key="2">
    <source>
        <dbReference type="Proteomes" id="UP001234178"/>
    </source>
</evidence>
<dbReference type="Proteomes" id="UP001234178">
    <property type="component" value="Unassembled WGS sequence"/>
</dbReference>
<reference evidence="1 2" key="1">
    <citation type="journal article" date="2023" name="Nucleic Acids Res.">
        <title>The hologenome of Daphnia magna reveals possible DNA methylation and microbiome-mediated evolution of the host genome.</title>
        <authorList>
            <person name="Chaturvedi A."/>
            <person name="Li X."/>
            <person name="Dhandapani V."/>
            <person name="Marshall H."/>
            <person name="Kissane S."/>
            <person name="Cuenca-Cambronero M."/>
            <person name="Asole G."/>
            <person name="Calvet F."/>
            <person name="Ruiz-Romero M."/>
            <person name="Marangio P."/>
            <person name="Guigo R."/>
            <person name="Rago D."/>
            <person name="Mirbahai L."/>
            <person name="Eastwood N."/>
            <person name="Colbourne J.K."/>
            <person name="Zhou J."/>
            <person name="Mallon E."/>
            <person name="Orsini L."/>
        </authorList>
    </citation>
    <scope>NUCLEOTIDE SEQUENCE [LARGE SCALE GENOMIC DNA]</scope>
    <source>
        <strain evidence="1">LRV0_1</strain>
    </source>
</reference>